<dbReference type="PROSITE" id="PS00409">
    <property type="entry name" value="PROKAR_NTER_METHYL"/>
    <property type="match status" value="1"/>
</dbReference>
<dbReference type="Gene3D" id="3.30.700.10">
    <property type="entry name" value="Glycoprotein, Type 4 Pilin"/>
    <property type="match status" value="1"/>
</dbReference>
<accession>A0A6L9MTE2</accession>
<proteinExistence type="predicted"/>
<dbReference type="RefSeq" id="WP_157812692.1">
    <property type="nucleotide sequence ID" value="NZ_JAAAWP010000004.1"/>
</dbReference>
<evidence type="ECO:0000256" key="1">
    <source>
        <dbReference type="SAM" id="Phobius"/>
    </source>
</evidence>
<keyword evidence="1" id="KW-1133">Transmembrane helix</keyword>
<name>A0A6L9MTE2_9ALTE</name>
<protein>
    <submittedName>
        <fullName evidence="2">Prepilin-type N-terminal cleavage/methylation domain-containing protein</fullName>
    </submittedName>
</protein>
<evidence type="ECO:0000313" key="2">
    <source>
        <dbReference type="EMBL" id="NDW21492.1"/>
    </source>
</evidence>
<dbReference type="EMBL" id="JAAAWP010000004">
    <property type="protein sequence ID" value="NDW21492.1"/>
    <property type="molecule type" value="Genomic_DNA"/>
</dbReference>
<dbReference type="InterPro" id="IPR045584">
    <property type="entry name" value="Pilin-like"/>
</dbReference>
<comment type="caution">
    <text evidence="2">The sequence shown here is derived from an EMBL/GenBank/DDBJ whole genome shotgun (WGS) entry which is preliminary data.</text>
</comment>
<sequence length="128" mass="14299">MEGNSKCDSRGFTLVELLITISIVAILSLLTMQTFKESQRLTSRFLAKSHMIKLQSIQSRHWLSTGAYVSLSHLPDIDASGVLIKEVASTASHYEFKAILTYFDKKSPCSTLIVNASELLPKACWSRF</sequence>
<feature type="transmembrane region" description="Helical" evidence="1">
    <location>
        <begin position="12"/>
        <end position="30"/>
    </location>
</feature>
<organism evidence="2 3">
    <name type="scientific">Alteromonas hispanica</name>
    <dbReference type="NCBI Taxonomy" id="315421"/>
    <lineage>
        <taxon>Bacteria</taxon>
        <taxon>Pseudomonadati</taxon>
        <taxon>Pseudomonadota</taxon>
        <taxon>Gammaproteobacteria</taxon>
        <taxon>Alteromonadales</taxon>
        <taxon>Alteromonadaceae</taxon>
        <taxon>Alteromonas/Salinimonas group</taxon>
        <taxon>Alteromonas</taxon>
    </lineage>
</organism>
<dbReference type="InterPro" id="IPR012902">
    <property type="entry name" value="N_methyl_site"/>
</dbReference>
<dbReference type="Pfam" id="PF07963">
    <property type="entry name" value="N_methyl"/>
    <property type="match status" value="1"/>
</dbReference>
<gene>
    <name evidence="2" type="ORF">GTW09_08170</name>
</gene>
<evidence type="ECO:0000313" key="3">
    <source>
        <dbReference type="Proteomes" id="UP000478837"/>
    </source>
</evidence>
<keyword evidence="1" id="KW-0812">Transmembrane</keyword>
<dbReference type="Proteomes" id="UP000478837">
    <property type="component" value="Unassembled WGS sequence"/>
</dbReference>
<dbReference type="NCBIfam" id="TIGR02532">
    <property type="entry name" value="IV_pilin_GFxxxE"/>
    <property type="match status" value="1"/>
</dbReference>
<keyword evidence="1" id="KW-0472">Membrane</keyword>
<keyword evidence="3" id="KW-1185">Reference proteome</keyword>
<dbReference type="SUPFAM" id="SSF54523">
    <property type="entry name" value="Pili subunits"/>
    <property type="match status" value="1"/>
</dbReference>
<dbReference type="AlphaFoldDB" id="A0A6L9MTE2"/>
<reference evidence="2 3" key="1">
    <citation type="submission" date="2020-01" db="EMBL/GenBank/DDBJ databases">
        <title>Genomes of bacteria type strains.</title>
        <authorList>
            <person name="Chen J."/>
            <person name="Zhu S."/>
            <person name="Yang J."/>
        </authorList>
    </citation>
    <scope>NUCLEOTIDE SEQUENCE [LARGE SCALE GENOMIC DNA]</scope>
    <source>
        <strain evidence="2 3">LMG 22958</strain>
    </source>
</reference>